<gene>
    <name evidence="6" type="ORF">HKBW3S43_00578</name>
</gene>
<dbReference type="Proteomes" id="UP000576480">
    <property type="component" value="Unassembled WGS sequence"/>
</dbReference>
<dbReference type="PANTHER" id="PTHR33747:SF1">
    <property type="entry name" value="ADENYLATE CYCLASE-ASSOCIATED CAP C-TERMINAL DOMAIN-CONTAINING PROTEIN"/>
    <property type="match status" value="1"/>
</dbReference>
<dbReference type="PROSITE" id="PS51913">
    <property type="entry name" value="HTH_HARE"/>
    <property type="match status" value="1"/>
</dbReference>
<evidence type="ECO:0000313" key="7">
    <source>
        <dbReference type="Proteomes" id="UP000576480"/>
    </source>
</evidence>
<dbReference type="AlphaFoldDB" id="A0A6V8PUU0"/>
<feature type="region of interest" description="Disordered" evidence="4">
    <location>
        <begin position="810"/>
        <end position="876"/>
    </location>
</feature>
<dbReference type="InterPro" id="IPR011990">
    <property type="entry name" value="TPR-like_helical_dom_sf"/>
</dbReference>
<protein>
    <recommendedName>
        <fullName evidence="5">HTH HARE-type domain-containing protein</fullName>
    </recommendedName>
</protein>
<dbReference type="SUPFAM" id="SSF48452">
    <property type="entry name" value="TPR-like"/>
    <property type="match status" value="1"/>
</dbReference>
<keyword evidence="1" id="KW-0804">Transcription</keyword>
<evidence type="ECO:0000256" key="2">
    <source>
        <dbReference type="PROSITE-ProRule" id="PRU00339"/>
    </source>
</evidence>
<keyword evidence="2" id="KW-0802">TPR repeat</keyword>
<dbReference type="EMBL" id="BLSB01000023">
    <property type="protein sequence ID" value="GFP34786.1"/>
    <property type="molecule type" value="Genomic_DNA"/>
</dbReference>
<dbReference type="SUPFAM" id="SSF103642">
    <property type="entry name" value="Sec-C motif"/>
    <property type="match status" value="1"/>
</dbReference>
<keyword evidence="3" id="KW-0175">Coiled coil</keyword>
<feature type="repeat" description="TPR" evidence="2">
    <location>
        <begin position="368"/>
        <end position="401"/>
    </location>
</feature>
<dbReference type="Pfam" id="PF02810">
    <property type="entry name" value="SEC-C"/>
    <property type="match status" value="1"/>
</dbReference>
<dbReference type="InterPro" id="IPR004027">
    <property type="entry name" value="SEC_C_motif"/>
</dbReference>
<feature type="compositionally biased region" description="Basic and acidic residues" evidence="4">
    <location>
        <begin position="810"/>
        <end position="856"/>
    </location>
</feature>
<dbReference type="PANTHER" id="PTHR33747">
    <property type="entry name" value="UPF0225 PROTEIN SCO1677"/>
    <property type="match status" value="1"/>
</dbReference>
<feature type="domain" description="HTH HARE-type" evidence="5">
    <location>
        <begin position="1"/>
        <end position="64"/>
    </location>
</feature>
<evidence type="ECO:0000259" key="5">
    <source>
        <dbReference type="PROSITE" id="PS51913"/>
    </source>
</evidence>
<accession>A0A6V8PUU0</accession>
<evidence type="ECO:0000313" key="6">
    <source>
        <dbReference type="EMBL" id="GFP34786.1"/>
    </source>
</evidence>
<reference evidence="6 7" key="1">
    <citation type="journal article" date="2020" name="Front. Microbiol.">
        <title>Single-cell genomics of novel Actinobacteria with the Wood-Ljungdahl pathway discovered in a serpentinizing system.</title>
        <authorList>
            <person name="Merino N."/>
            <person name="Kawai M."/>
            <person name="Boyd E.S."/>
            <person name="Colman D.R."/>
            <person name="McGlynn S.E."/>
            <person name="Nealson K.H."/>
            <person name="Kurokawa K."/>
            <person name="Hongoh Y."/>
        </authorList>
    </citation>
    <scope>NUCLEOTIDE SEQUENCE [LARGE SCALE GENOMIC DNA]</scope>
    <source>
        <strain evidence="6 7">S43</strain>
    </source>
</reference>
<evidence type="ECO:0000256" key="3">
    <source>
        <dbReference type="SAM" id="Coils"/>
    </source>
</evidence>
<feature type="compositionally biased region" description="Basic and acidic residues" evidence="4">
    <location>
        <begin position="717"/>
        <end position="731"/>
    </location>
</feature>
<dbReference type="Pfam" id="PF05066">
    <property type="entry name" value="HARE-HTH"/>
    <property type="match status" value="1"/>
</dbReference>
<dbReference type="InterPro" id="IPR007759">
    <property type="entry name" value="Asxl_HARE-HTH"/>
</dbReference>
<organism evidence="6 7">
    <name type="scientific">Candidatus Hakubella thermalkaliphila</name>
    <dbReference type="NCBI Taxonomy" id="2754717"/>
    <lineage>
        <taxon>Bacteria</taxon>
        <taxon>Bacillati</taxon>
        <taxon>Actinomycetota</taxon>
        <taxon>Actinomycetota incertae sedis</taxon>
        <taxon>Candidatus Hakubellales</taxon>
        <taxon>Candidatus Hakubellaceae</taxon>
        <taxon>Candidatus Hakubella</taxon>
    </lineage>
</organism>
<dbReference type="PROSITE" id="PS50005">
    <property type="entry name" value="TPR"/>
    <property type="match status" value="1"/>
</dbReference>
<dbReference type="Pfam" id="PF25948">
    <property type="entry name" value="DUF7986"/>
    <property type="match status" value="1"/>
</dbReference>
<evidence type="ECO:0000256" key="4">
    <source>
        <dbReference type="SAM" id="MobiDB-lite"/>
    </source>
</evidence>
<comment type="caution">
    <text evidence="6">The sequence shown here is derived from an EMBL/GenBank/DDBJ whole genome shotgun (WGS) entry which is preliminary data.</text>
</comment>
<feature type="region of interest" description="Disordered" evidence="4">
    <location>
        <begin position="706"/>
        <end position="731"/>
    </location>
</feature>
<sequence length="917" mass="106680">MTYRQAALSILKSRGQPMSLKELAQKILEIKPSRSKNPVAMVQQALREREFLRFPDGKWGLEIWVLNGSVFRIVPTEEELEPGELIISHDLLCFFNHLSRRQKRAEDEPCVLLEGWDEPLAIAPTGYGLFNARILGVDKWFRHSGFEAGDSILVKVLNAEEGRFAFQREPRGERKEDLIQQLNQEFADLAYKFMGGSNYLSSFGNIIPLALAAKPHLAQYPPDPYYDILLRDRRFHIEPELPGLIRRSNAPILPRRDLTPEQELELEDWEARERLKAIFVGKDPARIPDYLDFLSEYMLYSSPDDPELTDLVHSFPLRAERLFRELLVQEPDNMDAFVRLVFLLQSQGRHQEAWREIQERLKLAPQEALVHYVHAVTLRREGDKRGALDAFRKALALDSENPGFHLAIRELEQELEEERKESKQVGRNDPCPCGSGKKYKRCCLLVDQEVRSLREATDRAIAKLGQFAYSPRFHEDLDEAFYLFWAEEYEPDELPGLSEAEQVRFAEWYLFDFPLGEGGTIVEKYLEEQGYGLSSLERRALEDRLGSSMALYEVVEVEPGRGLRVRDVFSGEEQEVKEKKGSQALVKWDLILTRIVPMGNYHVICGAIYFFPVRFKDEVLDFAKKELSKLRRKHKGATWEDLFKERGYRFNHLWMAIAEAPTLPKLVTVESHPVLFSKAIYRVYNAEEVRRRLAHIPGFELSEGEDFDEEEIQEETQLGREAAERDEGDGRRKFAQDEVTYDWLVPRKPGEGYFGTEHPKIMGYVVLKGSRLALECMSKERLEQGKALLEHHLGEYIEHLADSFQDVDAAREEWEEKQEKQEKQEKEGPRPSKSKDVSPEVQQELRRIMEEHHQKWIDQPVPALGGKTPREAVRSKRGKKKVEELLKFFENIEERRRRAGESWYDVNKLRKMLGLRE</sequence>
<dbReference type="GO" id="GO:0006355">
    <property type="term" value="P:regulation of DNA-templated transcription"/>
    <property type="evidence" value="ECO:0007669"/>
    <property type="project" value="InterPro"/>
</dbReference>
<dbReference type="RefSeq" id="WP_176229498.1">
    <property type="nucleotide sequence ID" value="NZ_BLSB01000023.1"/>
</dbReference>
<dbReference type="Gene3D" id="1.25.40.10">
    <property type="entry name" value="Tetratricopeptide repeat domain"/>
    <property type="match status" value="1"/>
</dbReference>
<evidence type="ECO:0000256" key="1">
    <source>
        <dbReference type="ARBA" id="ARBA00023163"/>
    </source>
</evidence>
<dbReference type="InterPro" id="IPR019734">
    <property type="entry name" value="TPR_rpt"/>
</dbReference>
<dbReference type="InterPro" id="IPR058292">
    <property type="entry name" value="DUF7986"/>
</dbReference>
<proteinExistence type="predicted"/>
<name>A0A6V8PUU0_9ACTN</name>
<feature type="coiled-coil region" evidence="3">
    <location>
        <begin position="613"/>
        <end position="640"/>
    </location>
</feature>